<evidence type="ECO:0000313" key="2">
    <source>
        <dbReference type="Proteomes" id="UP000199452"/>
    </source>
</evidence>
<evidence type="ECO:0008006" key="3">
    <source>
        <dbReference type="Google" id="ProtNLM"/>
    </source>
</evidence>
<protein>
    <recommendedName>
        <fullName evidence="3">Tetratricopeptide repeat-containing protein</fullName>
    </recommendedName>
</protein>
<keyword evidence="2" id="KW-1185">Reference proteome</keyword>
<gene>
    <name evidence="1" type="ORF">SAMN05216323_11303</name>
</gene>
<dbReference type="InterPro" id="IPR011990">
    <property type="entry name" value="TPR-like_helical_dom_sf"/>
</dbReference>
<dbReference type="Gene3D" id="1.25.40.10">
    <property type="entry name" value="Tetratricopeptide repeat domain"/>
    <property type="match status" value="1"/>
</dbReference>
<accession>A0A1G6TRQ8</accession>
<proteinExistence type="predicted"/>
<reference evidence="1 2" key="1">
    <citation type="submission" date="2016-09" db="EMBL/GenBank/DDBJ databases">
        <authorList>
            <person name="Capua I."/>
            <person name="De Benedictis P."/>
            <person name="Joannis T."/>
            <person name="Lombin L.H."/>
            <person name="Cattoli G."/>
        </authorList>
    </citation>
    <scope>NUCLEOTIDE SEQUENCE [LARGE SCALE GENOMIC DNA]</scope>
    <source>
        <strain evidence="1 2">A7P-90m</strain>
    </source>
</reference>
<dbReference type="EMBL" id="FMYP01000130">
    <property type="protein sequence ID" value="SDD31166.1"/>
    <property type="molecule type" value="Genomic_DNA"/>
</dbReference>
<name>A0A1G6TRQ8_9BACT</name>
<dbReference type="AlphaFoldDB" id="A0A1G6TRQ8"/>
<organism evidence="1 2">
    <name type="scientific">Williamwhitmania taraxaci</name>
    <dbReference type="NCBI Taxonomy" id="1640674"/>
    <lineage>
        <taxon>Bacteria</taxon>
        <taxon>Pseudomonadati</taxon>
        <taxon>Bacteroidota</taxon>
        <taxon>Bacteroidia</taxon>
        <taxon>Bacteroidales</taxon>
        <taxon>Williamwhitmaniaceae</taxon>
        <taxon>Williamwhitmania</taxon>
    </lineage>
</organism>
<dbReference type="STRING" id="1640674.SAMN05216323_11303"/>
<evidence type="ECO:0000313" key="1">
    <source>
        <dbReference type="EMBL" id="SDD31166.1"/>
    </source>
</evidence>
<sequence length="210" mass="24402">MPLSNKTLIVSTKEYVRVLNNTLFMKLTTFILFMVISVNLSGQNANTDSLRNAIRSDARWAITHAEFSKGEKLLDSLILVEPRNPENFFSKAQSYYYQKNLDSLTICLEKALMIGNDSIRVYSEYYRYYSFQQENLEKCLLYINRMIDIQPKNSDLYMERMRVKTVLGDYDGSVKDLEISASLGNEIAKEGLIEIKEAEKRFKKMKLSPR</sequence>
<dbReference type="SUPFAM" id="SSF81901">
    <property type="entry name" value="HCP-like"/>
    <property type="match status" value="1"/>
</dbReference>
<dbReference type="Proteomes" id="UP000199452">
    <property type="component" value="Unassembled WGS sequence"/>
</dbReference>